<dbReference type="AlphaFoldDB" id="A0A4Y2HTL3"/>
<evidence type="ECO:0000313" key="2">
    <source>
        <dbReference type="Proteomes" id="UP000499080"/>
    </source>
</evidence>
<gene>
    <name evidence="1" type="ORF">AVEN_82449_1</name>
</gene>
<dbReference type="Proteomes" id="UP000499080">
    <property type="component" value="Unassembled WGS sequence"/>
</dbReference>
<sequence length="108" mass="12594">MATCQVLLQRYEEMKNAWCEIRAVFQCLCFGRAQQFCTSVFVKENRVSIPDLVTLHSLRQRILVDDEFQLGIFSFNAENLLHFSIQSPTMYPSTPPSWNRDFGEVLQI</sequence>
<name>A0A4Y2HTL3_ARAVE</name>
<evidence type="ECO:0000313" key="1">
    <source>
        <dbReference type="EMBL" id="GBM68578.1"/>
    </source>
</evidence>
<organism evidence="1 2">
    <name type="scientific">Araneus ventricosus</name>
    <name type="common">Orbweaver spider</name>
    <name type="synonym">Epeira ventricosa</name>
    <dbReference type="NCBI Taxonomy" id="182803"/>
    <lineage>
        <taxon>Eukaryota</taxon>
        <taxon>Metazoa</taxon>
        <taxon>Ecdysozoa</taxon>
        <taxon>Arthropoda</taxon>
        <taxon>Chelicerata</taxon>
        <taxon>Arachnida</taxon>
        <taxon>Araneae</taxon>
        <taxon>Araneomorphae</taxon>
        <taxon>Entelegynae</taxon>
        <taxon>Araneoidea</taxon>
        <taxon>Araneidae</taxon>
        <taxon>Araneus</taxon>
    </lineage>
</organism>
<reference evidence="1 2" key="1">
    <citation type="journal article" date="2019" name="Sci. Rep.">
        <title>Orb-weaving spider Araneus ventricosus genome elucidates the spidroin gene catalogue.</title>
        <authorList>
            <person name="Kono N."/>
            <person name="Nakamura H."/>
            <person name="Ohtoshi R."/>
            <person name="Moran D.A.P."/>
            <person name="Shinohara A."/>
            <person name="Yoshida Y."/>
            <person name="Fujiwara M."/>
            <person name="Mori M."/>
            <person name="Tomita M."/>
            <person name="Arakawa K."/>
        </authorList>
    </citation>
    <scope>NUCLEOTIDE SEQUENCE [LARGE SCALE GENOMIC DNA]</scope>
</reference>
<dbReference type="EMBL" id="BGPR01002150">
    <property type="protein sequence ID" value="GBM68578.1"/>
    <property type="molecule type" value="Genomic_DNA"/>
</dbReference>
<protein>
    <submittedName>
        <fullName evidence="1">Uncharacterized protein</fullName>
    </submittedName>
</protein>
<comment type="caution">
    <text evidence="1">The sequence shown here is derived from an EMBL/GenBank/DDBJ whole genome shotgun (WGS) entry which is preliminary data.</text>
</comment>
<proteinExistence type="predicted"/>
<accession>A0A4Y2HTL3</accession>
<keyword evidence="2" id="KW-1185">Reference proteome</keyword>